<keyword evidence="4" id="KW-1185">Reference proteome</keyword>
<name>A0A5B9WBM6_9BACT</name>
<dbReference type="OrthoDB" id="269185at2"/>
<keyword evidence="1 2" id="KW-0808">Transferase</keyword>
<evidence type="ECO:0000256" key="1">
    <source>
        <dbReference type="ARBA" id="ARBA00022679"/>
    </source>
</evidence>
<dbReference type="InterPro" id="IPR000462">
    <property type="entry name" value="CDP-OH_P_trans"/>
</dbReference>
<dbReference type="KEGG" id="agv:OJF2_62650"/>
<organism evidence="3 4">
    <name type="scientific">Aquisphaera giovannonii</name>
    <dbReference type="NCBI Taxonomy" id="406548"/>
    <lineage>
        <taxon>Bacteria</taxon>
        <taxon>Pseudomonadati</taxon>
        <taxon>Planctomycetota</taxon>
        <taxon>Planctomycetia</taxon>
        <taxon>Isosphaerales</taxon>
        <taxon>Isosphaeraceae</taxon>
        <taxon>Aquisphaera</taxon>
    </lineage>
</organism>
<dbReference type="RefSeq" id="WP_148597200.1">
    <property type="nucleotide sequence ID" value="NZ_CP042997.1"/>
</dbReference>
<dbReference type="InterPro" id="IPR048254">
    <property type="entry name" value="CDP_ALCOHOL_P_TRANSF_CS"/>
</dbReference>
<dbReference type="GO" id="GO:0016020">
    <property type="term" value="C:membrane"/>
    <property type="evidence" value="ECO:0007669"/>
    <property type="project" value="InterPro"/>
</dbReference>
<dbReference type="GO" id="GO:0008654">
    <property type="term" value="P:phospholipid biosynthetic process"/>
    <property type="evidence" value="ECO:0007669"/>
    <property type="project" value="InterPro"/>
</dbReference>
<dbReference type="PROSITE" id="PS00379">
    <property type="entry name" value="CDP_ALCOHOL_P_TRANSF"/>
    <property type="match status" value="1"/>
</dbReference>
<proteinExistence type="inferred from homology"/>
<accession>A0A5B9WBM6</accession>
<reference evidence="3 4" key="1">
    <citation type="submission" date="2019-08" db="EMBL/GenBank/DDBJ databases">
        <title>Deep-cultivation of Planctomycetes and their phenomic and genomic characterization uncovers novel biology.</title>
        <authorList>
            <person name="Wiegand S."/>
            <person name="Jogler M."/>
            <person name="Boedeker C."/>
            <person name="Pinto D."/>
            <person name="Vollmers J."/>
            <person name="Rivas-Marin E."/>
            <person name="Kohn T."/>
            <person name="Peeters S.H."/>
            <person name="Heuer A."/>
            <person name="Rast P."/>
            <person name="Oberbeckmann S."/>
            <person name="Bunk B."/>
            <person name="Jeske O."/>
            <person name="Meyerdierks A."/>
            <person name="Storesund J.E."/>
            <person name="Kallscheuer N."/>
            <person name="Luecker S."/>
            <person name="Lage O.M."/>
            <person name="Pohl T."/>
            <person name="Merkel B.J."/>
            <person name="Hornburger P."/>
            <person name="Mueller R.-W."/>
            <person name="Bruemmer F."/>
            <person name="Labrenz M."/>
            <person name="Spormann A.M."/>
            <person name="Op den Camp H."/>
            <person name="Overmann J."/>
            <person name="Amann R."/>
            <person name="Jetten M.S.M."/>
            <person name="Mascher T."/>
            <person name="Medema M.H."/>
            <person name="Devos D.P."/>
            <person name="Kaster A.-K."/>
            <person name="Ovreas L."/>
            <person name="Rohde M."/>
            <person name="Galperin M.Y."/>
            <person name="Jogler C."/>
        </authorList>
    </citation>
    <scope>NUCLEOTIDE SEQUENCE [LARGE SCALE GENOMIC DNA]</scope>
    <source>
        <strain evidence="3 4">OJF2</strain>
    </source>
</reference>
<evidence type="ECO:0000313" key="3">
    <source>
        <dbReference type="EMBL" id="QEH37674.1"/>
    </source>
</evidence>
<dbReference type="Gene3D" id="1.20.120.1760">
    <property type="match status" value="1"/>
</dbReference>
<dbReference type="EMBL" id="CP042997">
    <property type="protein sequence ID" value="QEH37674.1"/>
    <property type="molecule type" value="Genomic_DNA"/>
</dbReference>
<evidence type="ECO:0000313" key="4">
    <source>
        <dbReference type="Proteomes" id="UP000324233"/>
    </source>
</evidence>
<dbReference type="AlphaFoldDB" id="A0A5B9WBM6"/>
<dbReference type="GO" id="GO:0016780">
    <property type="term" value="F:phosphotransferase activity, for other substituted phosphate groups"/>
    <property type="evidence" value="ECO:0007669"/>
    <property type="project" value="InterPro"/>
</dbReference>
<sequence>MASRGIQLVIDARPRGPSGPLAVEPLLGRPVLARLLDQAAPLASDHRPIAVHAREDEHELLRGLVAEAAPGRAVLATGPPLSGATVLRTDRLYDARRLRRAIRRGADVESAVVWRLDQGRGLAAAEEELKRRLTYQPLGRFWAFGLARALAEALAPTRVRPNIVTLAAAGLMLAASAMVAFGGPAPGLAAATAAALAAALVLDTADGRLARLQGTSSPFGRWLDQVLDELADMSLHAAIAWSAYASSGDVRWLLLGMAYPSGKYIFVMQSLGGEALERAWEPAASRPAPSRRLRRWARPARRAVEMAGHADVRWHLWIVLAAMRRLDLALVAYAAYFPLRALAGGLRKAVGRA</sequence>
<gene>
    <name evidence="3" type="ORF">OJF2_62650</name>
</gene>
<comment type="similarity">
    <text evidence="2">Belongs to the CDP-alcohol phosphatidyltransferase class-I family.</text>
</comment>
<dbReference type="Pfam" id="PF01066">
    <property type="entry name" value="CDP-OH_P_transf"/>
    <property type="match status" value="1"/>
</dbReference>
<protein>
    <submittedName>
        <fullName evidence="3">CDP-alcohol phosphatidyltransferase</fullName>
    </submittedName>
</protein>
<evidence type="ECO:0000256" key="2">
    <source>
        <dbReference type="RuleBase" id="RU003750"/>
    </source>
</evidence>
<dbReference type="InterPro" id="IPR043130">
    <property type="entry name" value="CDP-OH_PTrfase_TM_dom"/>
</dbReference>
<dbReference type="Proteomes" id="UP000324233">
    <property type="component" value="Chromosome"/>
</dbReference>